<dbReference type="EMBL" id="BDQK01000009">
    <property type="protein sequence ID" value="GBF80582.1"/>
    <property type="molecule type" value="Genomic_DNA"/>
</dbReference>
<dbReference type="PROSITE" id="PS00330">
    <property type="entry name" value="HEMOLYSIN_CALCIUM"/>
    <property type="match status" value="2"/>
</dbReference>
<protein>
    <submittedName>
        <fullName evidence="3">Hemolysin-type calcium-binding repeat protein</fullName>
    </submittedName>
</protein>
<dbReference type="GO" id="GO:0005576">
    <property type="term" value="C:extracellular region"/>
    <property type="evidence" value="ECO:0007669"/>
    <property type="project" value="UniProtKB-SubCell"/>
</dbReference>
<accession>A0A401IH20</accession>
<dbReference type="PRINTS" id="PR00313">
    <property type="entry name" value="CABNDNGRPT"/>
</dbReference>
<dbReference type="PANTHER" id="PTHR38340">
    <property type="entry name" value="S-LAYER PROTEIN"/>
    <property type="match status" value="1"/>
</dbReference>
<dbReference type="AlphaFoldDB" id="A0A401IH20"/>
<reference evidence="4" key="1">
    <citation type="submission" date="2017-05" db="EMBL/GenBank/DDBJ databases">
        <title>Physiological properties and genetic analysis related to exopolysaccharide production of fresh-water unicellular cyanobacterium Aphanothece sacrum, Suizenji Nori, that has been cultured as a food source in Japan.</title>
        <authorList>
            <person name="Kanesaki Y."/>
            <person name="Yoshikawa S."/>
            <person name="Ohki K."/>
        </authorList>
    </citation>
    <scope>NUCLEOTIDE SEQUENCE [LARGE SCALE GENOMIC DNA]</scope>
    <source>
        <strain evidence="4">FPU1</strain>
    </source>
</reference>
<dbReference type="RefSeq" id="WP_124972394.1">
    <property type="nucleotide sequence ID" value="NZ_BDQK01000009.1"/>
</dbReference>
<evidence type="ECO:0000313" key="3">
    <source>
        <dbReference type="EMBL" id="GBF80582.1"/>
    </source>
</evidence>
<keyword evidence="2" id="KW-0964">Secreted</keyword>
<dbReference type="InterPro" id="IPR001343">
    <property type="entry name" value="Hemolysn_Ca-bd"/>
</dbReference>
<comment type="caution">
    <text evidence="3">The sequence shown here is derived from an EMBL/GenBank/DDBJ whole genome shotgun (WGS) entry which is preliminary data.</text>
</comment>
<dbReference type="InterPro" id="IPR011049">
    <property type="entry name" value="Serralysin-like_metalloprot_C"/>
</dbReference>
<dbReference type="Pfam" id="PF00353">
    <property type="entry name" value="HemolysinCabind"/>
    <property type="match status" value="5"/>
</dbReference>
<dbReference type="InterPro" id="IPR018511">
    <property type="entry name" value="Hemolysin-typ_Ca-bd_CS"/>
</dbReference>
<dbReference type="PANTHER" id="PTHR38340:SF1">
    <property type="entry name" value="S-LAYER PROTEIN"/>
    <property type="match status" value="1"/>
</dbReference>
<dbReference type="Proteomes" id="UP000287247">
    <property type="component" value="Unassembled WGS sequence"/>
</dbReference>
<keyword evidence="4" id="KW-1185">Reference proteome</keyword>
<dbReference type="GO" id="GO:0005509">
    <property type="term" value="F:calcium ion binding"/>
    <property type="evidence" value="ECO:0007669"/>
    <property type="project" value="InterPro"/>
</dbReference>
<sequence length="405" mass="43929">MLIDFDSSADGIAFDSRTWWWWPTNPPAIHGTHGNDHLYGDQYSPWYYTYNDTIYGYSGDDYISSGLGNDTVYGGSGNDTINGGSGNDLIYGEDGNDLIYGGEGNDVINGGNGYDTVNYSHLHQKIILKPQGVVEKGNHTSVDQLNSIETIIANPLVSGNTIDSSTATGTTFISVNLEAASLNVNGLPFGTLTFHVFNFDDVKGTQNSDFIVGDSQANNLYGNGGNDIISGRSGNDYIDGGSGNDFLFGENDNDYLVGSYGNDYLDGGMGNDTLTGVGSHSLGYYEIDTLIGGSGSDLFLLGDYHNPYYVGGYSHDYAFIGDFQTGVDKLQLHGYAHDYSFQGSQIHYQSDLVAIVGGTSFNLHDINFAGRYHWWPIDDIVSYPDSKLKLNTIGEFQSLNTEVMV</sequence>
<comment type="subcellular location">
    <subcellularLocation>
        <location evidence="1">Secreted</location>
    </subcellularLocation>
</comment>
<dbReference type="SUPFAM" id="SSF51120">
    <property type="entry name" value="beta-Roll"/>
    <property type="match status" value="2"/>
</dbReference>
<dbReference type="OrthoDB" id="9768561at2"/>
<dbReference type="Gene3D" id="2.150.10.10">
    <property type="entry name" value="Serralysin-like metalloprotease, C-terminal"/>
    <property type="match status" value="3"/>
</dbReference>
<evidence type="ECO:0000256" key="1">
    <source>
        <dbReference type="ARBA" id="ARBA00004613"/>
    </source>
</evidence>
<gene>
    <name evidence="3" type="ORF">AsFPU1_1986</name>
</gene>
<organism evidence="3 4">
    <name type="scientific">Aphanothece sacrum FPU1</name>
    <dbReference type="NCBI Taxonomy" id="1920663"/>
    <lineage>
        <taxon>Bacteria</taxon>
        <taxon>Bacillati</taxon>
        <taxon>Cyanobacteriota</taxon>
        <taxon>Cyanophyceae</taxon>
        <taxon>Oscillatoriophycideae</taxon>
        <taxon>Chroococcales</taxon>
        <taxon>Aphanothecaceae</taxon>
        <taxon>Aphanothece</taxon>
    </lineage>
</organism>
<dbReference type="InterPro" id="IPR050557">
    <property type="entry name" value="RTX_toxin/Mannuronan_C5-epim"/>
</dbReference>
<evidence type="ECO:0000256" key="2">
    <source>
        <dbReference type="ARBA" id="ARBA00022525"/>
    </source>
</evidence>
<proteinExistence type="predicted"/>
<name>A0A401IH20_APHSA</name>
<evidence type="ECO:0000313" key="4">
    <source>
        <dbReference type="Proteomes" id="UP000287247"/>
    </source>
</evidence>